<evidence type="ECO:0000313" key="2">
    <source>
        <dbReference type="EMBL" id="CEM04187.1"/>
    </source>
</evidence>
<evidence type="ECO:0000256" key="1">
    <source>
        <dbReference type="SAM" id="MobiDB-lite"/>
    </source>
</evidence>
<name>A0A0G4EZG0_9ALVE</name>
<dbReference type="EMBL" id="CDMZ01000001">
    <property type="protein sequence ID" value="CEM04187.1"/>
    <property type="molecule type" value="Genomic_DNA"/>
</dbReference>
<protein>
    <submittedName>
        <fullName evidence="2">Uncharacterized protein</fullName>
    </submittedName>
</protein>
<dbReference type="PhylomeDB" id="A0A0G4EZG0"/>
<sequence length="195" mass="21743">MGLFMGGVGEEGDGPPDGGLPRRTRHQHYEYLVTGQDFIEWKVWLEMPLQSRGLGDEAVFSCPAVLGIRFGFHDPSGVPKNIVVPCLLHTVDQPNLTDVLVCNAPGAGLFVPRSSTKDILPAYHTWTERTKEEKQISHGVRLSMDLMYQEGVRQRIPQVDVEVMDTPFKVGTPKACIIHKLWGDRPDGYGLNHLL</sequence>
<proteinExistence type="predicted"/>
<gene>
    <name evidence="2" type="ORF">Cvel_14190</name>
</gene>
<feature type="region of interest" description="Disordered" evidence="1">
    <location>
        <begin position="1"/>
        <end position="22"/>
    </location>
</feature>
<dbReference type="AlphaFoldDB" id="A0A0G4EZG0"/>
<organism evidence="2">
    <name type="scientific">Chromera velia CCMP2878</name>
    <dbReference type="NCBI Taxonomy" id="1169474"/>
    <lineage>
        <taxon>Eukaryota</taxon>
        <taxon>Sar</taxon>
        <taxon>Alveolata</taxon>
        <taxon>Colpodellida</taxon>
        <taxon>Chromeraceae</taxon>
        <taxon>Chromera</taxon>
    </lineage>
</organism>
<accession>A0A0G4EZG0</accession>
<dbReference type="VEuPathDB" id="CryptoDB:Cvel_14190"/>
<reference evidence="2" key="1">
    <citation type="submission" date="2014-11" db="EMBL/GenBank/DDBJ databases">
        <authorList>
            <person name="Otto D Thomas"/>
            <person name="Naeem Raeece"/>
        </authorList>
    </citation>
    <scope>NUCLEOTIDE SEQUENCE</scope>
</reference>